<gene>
    <name evidence="1" type="ORF">LTR16_012322</name>
</gene>
<protein>
    <submittedName>
        <fullName evidence="1">Uncharacterized protein</fullName>
    </submittedName>
</protein>
<accession>A0ABR0ITV3</accession>
<comment type="caution">
    <text evidence="1">The sequence shown here is derived from an EMBL/GenBank/DDBJ whole genome shotgun (WGS) entry which is preliminary data.</text>
</comment>
<feature type="non-terminal residue" evidence="1">
    <location>
        <position position="1"/>
    </location>
</feature>
<dbReference type="EMBL" id="JAVRRA010028935">
    <property type="protein sequence ID" value="KAK5024525.1"/>
    <property type="molecule type" value="Genomic_DNA"/>
</dbReference>
<dbReference type="Proteomes" id="UP001357485">
    <property type="component" value="Unassembled WGS sequence"/>
</dbReference>
<feature type="non-terminal residue" evidence="1">
    <location>
        <position position="130"/>
    </location>
</feature>
<keyword evidence="2" id="KW-1185">Reference proteome</keyword>
<evidence type="ECO:0000313" key="2">
    <source>
        <dbReference type="Proteomes" id="UP001357485"/>
    </source>
</evidence>
<name>A0ABR0ITV3_9PEZI</name>
<proteinExistence type="predicted"/>
<reference evidence="1 2" key="1">
    <citation type="submission" date="2023-08" db="EMBL/GenBank/DDBJ databases">
        <title>Black Yeasts Isolated from many extreme environments.</title>
        <authorList>
            <person name="Coleine C."/>
            <person name="Stajich J.E."/>
            <person name="Selbmann L."/>
        </authorList>
    </citation>
    <scope>NUCLEOTIDE SEQUENCE [LARGE SCALE GENOMIC DNA]</scope>
    <source>
        <strain evidence="1 2">CCFEE 536</strain>
    </source>
</reference>
<organism evidence="1 2">
    <name type="scientific">Cryomyces antarcticus</name>
    <dbReference type="NCBI Taxonomy" id="329879"/>
    <lineage>
        <taxon>Eukaryota</taxon>
        <taxon>Fungi</taxon>
        <taxon>Dikarya</taxon>
        <taxon>Ascomycota</taxon>
        <taxon>Pezizomycotina</taxon>
        <taxon>Dothideomycetes</taxon>
        <taxon>Dothideomycetes incertae sedis</taxon>
        <taxon>Cryomyces</taxon>
    </lineage>
</organism>
<evidence type="ECO:0000313" key="1">
    <source>
        <dbReference type="EMBL" id="KAK5024525.1"/>
    </source>
</evidence>
<sequence length="130" mass="13868">GTGLESPIPPFGGADNFDIGSSGIIFVAKDPELNPALNTKCNVYFIPISSFTESSTFGPHKVQVPNFEGAASSPVFSADGKKAAFLMMRQNGYEADKNHIFLIPNVGNASWIMPLLDSEDGKGAWECSPQ</sequence>